<dbReference type="Gene3D" id="3.30.420.10">
    <property type="entry name" value="Ribonuclease H-like superfamily/Ribonuclease H"/>
    <property type="match status" value="1"/>
</dbReference>
<dbReference type="PANTHER" id="PTHR47723:SF19">
    <property type="entry name" value="POLYNUCLEOTIDYL TRANSFERASE, RIBONUCLEASE H-LIKE SUPERFAMILY PROTEIN"/>
    <property type="match status" value="1"/>
</dbReference>
<sequence length="232" mass="26811">MLHNQFIFDHKDNKMVFVFMPMFAMAPMVPPYHPHQHLLHQQEYLFMMKSRWMFPGDNILKLNTDGSSIGSPGPSSFGGLIRDSKGTWVCGYMGNITTRWCTSLEAEIWSVYRGLCLISDKNLSNVLIETDCQAVLMLGLEVLDTRHPWKSVMDAINMIMRDQKCTMVHTRRDGNYCADLLAKLGSTQFEEYIKLEEPPILLKQYLLQDIEAAFEFQKNNHFFTENINNGQC</sequence>
<dbReference type="STRING" id="35608.A0A2U1LPM3"/>
<dbReference type="GO" id="GO:0003676">
    <property type="term" value="F:nucleic acid binding"/>
    <property type="evidence" value="ECO:0007669"/>
    <property type="project" value="InterPro"/>
</dbReference>
<organism evidence="2 3">
    <name type="scientific">Artemisia annua</name>
    <name type="common">Sweet wormwood</name>
    <dbReference type="NCBI Taxonomy" id="35608"/>
    <lineage>
        <taxon>Eukaryota</taxon>
        <taxon>Viridiplantae</taxon>
        <taxon>Streptophyta</taxon>
        <taxon>Embryophyta</taxon>
        <taxon>Tracheophyta</taxon>
        <taxon>Spermatophyta</taxon>
        <taxon>Magnoliopsida</taxon>
        <taxon>eudicotyledons</taxon>
        <taxon>Gunneridae</taxon>
        <taxon>Pentapetalae</taxon>
        <taxon>asterids</taxon>
        <taxon>campanulids</taxon>
        <taxon>Asterales</taxon>
        <taxon>Asteraceae</taxon>
        <taxon>Asteroideae</taxon>
        <taxon>Anthemideae</taxon>
        <taxon>Artemisiinae</taxon>
        <taxon>Artemisia</taxon>
    </lineage>
</organism>
<dbReference type="Pfam" id="PF13456">
    <property type="entry name" value="RVT_3"/>
    <property type="match status" value="1"/>
</dbReference>
<evidence type="ECO:0000259" key="1">
    <source>
        <dbReference type="PROSITE" id="PS50879"/>
    </source>
</evidence>
<dbReference type="InterPro" id="IPR012337">
    <property type="entry name" value="RNaseH-like_sf"/>
</dbReference>
<evidence type="ECO:0000313" key="3">
    <source>
        <dbReference type="Proteomes" id="UP000245207"/>
    </source>
</evidence>
<dbReference type="CDD" id="cd06222">
    <property type="entry name" value="RNase_H_like"/>
    <property type="match status" value="1"/>
</dbReference>
<keyword evidence="3" id="KW-1185">Reference proteome</keyword>
<dbReference type="PROSITE" id="PS50879">
    <property type="entry name" value="RNASE_H_1"/>
    <property type="match status" value="1"/>
</dbReference>
<dbReference type="InterPro" id="IPR002156">
    <property type="entry name" value="RNaseH_domain"/>
</dbReference>
<dbReference type="GO" id="GO:0004523">
    <property type="term" value="F:RNA-DNA hybrid ribonuclease activity"/>
    <property type="evidence" value="ECO:0007669"/>
    <property type="project" value="InterPro"/>
</dbReference>
<name>A0A2U1LPM3_ARTAN</name>
<feature type="domain" description="RNase H type-1" evidence="1">
    <location>
        <begin position="56"/>
        <end position="187"/>
    </location>
</feature>
<dbReference type="InterPro" id="IPR036397">
    <property type="entry name" value="RNaseH_sf"/>
</dbReference>
<dbReference type="Proteomes" id="UP000245207">
    <property type="component" value="Unassembled WGS sequence"/>
</dbReference>
<protein>
    <submittedName>
        <fullName evidence="2">Ribonuclease h protein</fullName>
    </submittedName>
</protein>
<dbReference type="InterPro" id="IPR044730">
    <property type="entry name" value="RNase_H-like_dom_plant"/>
</dbReference>
<dbReference type="InterPro" id="IPR053151">
    <property type="entry name" value="RNase_H-like"/>
</dbReference>
<dbReference type="OrthoDB" id="1752183at2759"/>
<proteinExistence type="predicted"/>
<evidence type="ECO:0000313" key="2">
    <source>
        <dbReference type="EMBL" id="PWA50939.1"/>
    </source>
</evidence>
<dbReference type="SUPFAM" id="SSF53098">
    <property type="entry name" value="Ribonuclease H-like"/>
    <property type="match status" value="1"/>
</dbReference>
<comment type="caution">
    <text evidence="2">The sequence shown here is derived from an EMBL/GenBank/DDBJ whole genome shotgun (WGS) entry which is preliminary data.</text>
</comment>
<dbReference type="AlphaFoldDB" id="A0A2U1LPM3"/>
<accession>A0A2U1LPM3</accession>
<gene>
    <name evidence="2" type="ORF">CTI12_AA468470</name>
</gene>
<dbReference type="EMBL" id="PKPP01008347">
    <property type="protein sequence ID" value="PWA50939.1"/>
    <property type="molecule type" value="Genomic_DNA"/>
</dbReference>
<dbReference type="PANTHER" id="PTHR47723">
    <property type="entry name" value="OS05G0353850 PROTEIN"/>
    <property type="match status" value="1"/>
</dbReference>
<reference evidence="2 3" key="1">
    <citation type="journal article" date="2018" name="Mol. Plant">
        <title>The genome of Artemisia annua provides insight into the evolution of Asteraceae family and artemisinin biosynthesis.</title>
        <authorList>
            <person name="Shen Q."/>
            <person name="Zhang L."/>
            <person name="Liao Z."/>
            <person name="Wang S."/>
            <person name="Yan T."/>
            <person name="Shi P."/>
            <person name="Liu M."/>
            <person name="Fu X."/>
            <person name="Pan Q."/>
            <person name="Wang Y."/>
            <person name="Lv Z."/>
            <person name="Lu X."/>
            <person name="Zhang F."/>
            <person name="Jiang W."/>
            <person name="Ma Y."/>
            <person name="Chen M."/>
            <person name="Hao X."/>
            <person name="Li L."/>
            <person name="Tang Y."/>
            <person name="Lv G."/>
            <person name="Zhou Y."/>
            <person name="Sun X."/>
            <person name="Brodelius P.E."/>
            <person name="Rose J.K.C."/>
            <person name="Tang K."/>
        </authorList>
    </citation>
    <scope>NUCLEOTIDE SEQUENCE [LARGE SCALE GENOMIC DNA]</scope>
    <source>
        <strain evidence="3">cv. Huhao1</strain>
        <tissue evidence="2">Leaf</tissue>
    </source>
</reference>